<sequence length="224" mass="23667">MSRGIVIFDLDGTLIDSAPEIHAILNAILTEEGGTSLSEGQVRGFIGWGTDHCIGKAMGAAGLDPEDSDLRERITAAFLDRYETQHENTKVYPGVVDTLELLATYGFALGLCTNKATGPTRAVLANFDLEARFDTVVCGDMVGVQKPDPAPLLKAAGDLGGGPVLYVGDSEVDAQTATAAGIPFALYTQGYRHAAVGDIEHHEAFDHFDKLPAVVARVLRPGTA</sequence>
<gene>
    <name evidence="10" type="primary">gph</name>
    <name evidence="10" type="ORF">RM543_07355</name>
</gene>
<evidence type="ECO:0000256" key="8">
    <source>
        <dbReference type="ARBA" id="ARBA00022842"/>
    </source>
</evidence>
<evidence type="ECO:0000313" key="11">
    <source>
        <dbReference type="Proteomes" id="UP001265259"/>
    </source>
</evidence>
<dbReference type="InterPro" id="IPR036412">
    <property type="entry name" value="HAD-like_sf"/>
</dbReference>
<keyword evidence="7 10" id="KW-0378">Hydrolase</keyword>
<evidence type="ECO:0000256" key="7">
    <source>
        <dbReference type="ARBA" id="ARBA00022801"/>
    </source>
</evidence>
<evidence type="ECO:0000256" key="1">
    <source>
        <dbReference type="ARBA" id="ARBA00000830"/>
    </source>
</evidence>
<dbReference type="SFLD" id="SFLDS00003">
    <property type="entry name" value="Haloacid_Dehalogenase"/>
    <property type="match status" value="1"/>
</dbReference>
<dbReference type="PANTHER" id="PTHR43434:SF1">
    <property type="entry name" value="PHOSPHOGLYCOLATE PHOSPHATASE"/>
    <property type="match status" value="1"/>
</dbReference>
<comment type="pathway">
    <text evidence="3">Organic acid metabolism; glycolate biosynthesis; glycolate from 2-phosphoglycolate: step 1/1.</text>
</comment>
<comment type="catalytic activity">
    <reaction evidence="1">
        <text>2-phosphoglycolate + H2O = glycolate + phosphate</text>
        <dbReference type="Rhea" id="RHEA:14369"/>
        <dbReference type="ChEBI" id="CHEBI:15377"/>
        <dbReference type="ChEBI" id="CHEBI:29805"/>
        <dbReference type="ChEBI" id="CHEBI:43474"/>
        <dbReference type="ChEBI" id="CHEBI:58033"/>
        <dbReference type="EC" id="3.1.3.18"/>
    </reaction>
</comment>
<accession>A0ABU3DFK8</accession>
<dbReference type="EMBL" id="JAVRHL010000002">
    <property type="protein sequence ID" value="MDT0682495.1"/>
    <property type="molecule type" value="Genomic_DNA"/>
</dbReference>
<name>A0ABU3DFK8_9RHOB</name>
<dbReference type="InterPro" id="IPR037512">
    <property type="entry name" value="PGPase_prok"/>
</dbReference>
<comment type="cofactor">
    <cofactor evidence="2">
        <name>Mg(2+)</name>
        <dbReference type="ChEBI" id="CHEBI:18420"/>
    </cofactor>
</comment>
<organism evidence="10 11">
    <name type="scientific">Tropicimonas omnivorans</name>
    <dbReference type="NCBI Taxonomy" id="3075590"/>
    <lineage>
        <taxon>Bacteria</taxon>
        <taxon>Pseudomonadati</taxon>
        <taxon>Pseudomonadota</taxon>
        <taxon>Alphaproteobacteria</taxon>
        <taxon>Rhodobacterales</taxon>
        <taxon>Roseobacteraceae</taxon>
        <taxon>Tropicimonas</taxon>
    </lineage>
</organism>
<dbReference type="Proteomes" id="UP001265259">
    <property type="component" value="Unassembled WGS sequence"/>
</dbReference>
<keyword evidence="9" id="KW-0119">Carbohydrate metabolism</keyword>
<keyword evidence="6" id="KW-0479">Metal-binding</keyword>
<proteinExistence type="inferred from homology"/>
<evidence type="ECO:0000256" key="9">
    <source>
        <dbReference type="ARBA" id="ARBA00023277"/>
    </source>
</evidence>
<reference evidence="10 11" key="1">
    <citation type="submission" date="2023-09" db="EMBL/GenBank/DDBJ databases">
        <authorList>
            <person name="Rey-Velasco X."/>
        </authorList>
    </citation>
    <scope>NUCLEOTIDE SEQUENCE [LARGE SCALE GENOMIC DNA]</scope>
    <source>
        <strain evidence="10 11">F158</strain>
    </source>
</reference>
<evidence type="ECO:0000256" key="5">
    <source>
        <dbReference type="ARBA" id="ARBA00013078"/>
    </source>
</evidence>
<dbReference type="InterPro" id="IPR023198">
    <property type="entry name" value="PGP-like_dom2"/>
</dbReference>
<protein>
    <recommendedName>
        <fullName evidence="5">phosphoglycolate phosphatase</fullName>
        <ecNumber evidence="5">3.1.3.18</ecNumber>
    </recommendedName>
</protein>
<evidence type="ECO:0000256" key="3">
    <source>
        <dbReference type="ARBA" id="ARBA00004818"/>
    </source>
</evidence>
<evidence type="ECO:0000256" key="4">
    <source>
        <dbReference type="ARBA" id="ARBA00006171"/>
    </source>
</evidence>
<comment type="caution">
    <text evidence="10">The sequence shown here is derived from an EMBL/GenBank/DDBJ whole genome shotgun (WGS) entry which is preliminary data.</text>
</comment>
<dbReference type="RefSeq" id="WP_311690243.1">
    <property type="nucleotide sequence ID" value="NZ_JAVRHL010000002.1"/>
</dbReference>
<evidence type="ECO:0000256" key="6">
    <source>
        <dbReference type="ARBA" id="ARBA00022723"/>
    </source>
</evidence>
<comment type="similarity">
    <text evidence="4">Belongs to the HAD-like hydrolase superfamily. CbbY/CbbZ/Gph/YieH family.</text>
</comment>
<dbReference type="InterPro" id="IPR050155">
    <property type="entry name" value="HAD-like_hydrolase_sf"/>
</dbReference>
<dbReference type="InterPro" id="IPR041492">
    <property type="entry name" value="HAD_2"/>
</dbReference>
<dbReference type="NCBIfam" id="TIGR01449">
    <property type="entry name" value="PGP_bact"/>
    <property type="match status" value="1"/>
</dbReference>
<keyword evidence="11" id="KW-1185">Reference proteome</keyword>
<dbReference type="SFLD" id="SFLDG01129">
    <property type="entry name" value="C1.5:_HAD__Beta-PGM__Phosphata"/>
    <property type="match status" value="1"/>
</dbReference>
<keyword evidence="8" id="KW-0460">Magnesium</keyword>
<dbReference type="InterPro" id="IPR006439">
    <property type="entry name" value="HAD-SF_hydro_IA"/>
</dbReference>
<evidence type="ECO:0000313" key="10">
    <source>
        <dbReference type="EMBL" id="MDT0682495.1"/>
    </source>
</evidence>
<dbReference type="PRINTS" id="PR00413">
    <property type="entry name" value="HADHALOGNASE"/>
</dbReference>
<dbReference type="EC" id="3.1.3.18" evidence="5"/>
<dbReference type="InterPro" id="IPR023214">
    <property type="entry name" value="HAD_sf"/>
</dbReference>
<dbReference type="Gene3D" id="3.40.50.1000">
    <property type="entry name" value="HAD superfamily/HAD-like"/>
    <property type="match status" value="1"/>
</dbReference>
<dbReference type="GO" id="GO:0008967">
    <property type="term" value="F:phosphoglycolate phosphatase activity"/>
    <property type="evidence" value="ECO:0007669"/>
    <property type="project" value="UniProtKB-EC"/>
</dbReference>
<dbReference type="NCBIfam" id="TIGR01549">
    <property type="entry name" value="HAD-SF-IA-v1"/>
    <property type="match status" value="1"/>
</dbReference>
<evidence type="ECO:0000256" key="2">
    <source>
        <dbReference type="ARBA" id="ARBA00001946"/>
    </source>
</evidence>
<dbReference type="Gene3D" id="1.10.150.240">
    <property type="entry name" value="Putative phosphatase, domain 2"/>
    <property type="match status" value="1"/>
</dbReference>
<dbReference type="SUPFAM" id="SSF56784">
    <property type="entry name" value="HAD-like"/>
    <property type="match status" value="1"/>
</dbReference>
<dbReference type="PANTHER" id="PTHR43434">
    <property type="entry name" value="PHOSPHOGLYCOLATE PHOSPHATASE"/>
    <property type="match status" value="1"/>
</dbReference>
<dbReference type="Pfam" id="PF13419">
    <property type="entry name" value="HAD_2"/>
    <property type="match status" value="1"/>
</dbReference>